<dbReference type="CDD" id="cd17574">
    <property type="entry name" value="REC_OmpR"/>
    <property type="match status" value="1"/>
</dbReference>
<organism evidence="4 5">
    <name type="scientific">Candidatus Lloydbacteria bacterium RIFOXYC12_FULL_46_25</name>
    <dbReference type="NCBI Taxonomy" id="1798670"/>
    <lineage>
        <taxon>Bacteria</taxon>
        <taxon>Candidatus Lloydiibacteriota</taxon>
    </lineage>
</organism>
<dbReference type="GO" id="GO:0000160">
    <property type="term" value="P:phosphorelay signal transduction system"/>
    <property type="evidence" value="ECO:0007669"/>
    <property type="project" value="InterPro"/>
</dbReference>
<sequence>MDTKKILSIEDDAFLSGLVSGKLAEHGFAVIAANLGAIGIKEAKAQKPALILLDLMLPDMSGFDILKEVKEDSETKDIPVVILSNLGGSGDLEKALALGAERYLVKSNVLPEEIAEIIEDILSKN</sequence>
<dbReference type="AlphaFoldDB" id="A0A1G2E0D0"/>
<dbReference type="Proteomes" id="UP000178106">
    <property type="component" value="Unassembled WGS sequence"/>
</dbReference>
<dbReference type="SUPFAM" id="SSF52172">
    <property type="entry name" value="CheY-like"/>
    <property type="match status" value="1"/>
</dbReference>
<evidence type="ECO:0000256" key="1">
    <source>
        <dbReference type="ARBA" id="ARBA00022553"/>
    </source>
</evidence>
<evidence type="ECO:0000256" key="2">
    <source>
        <dbReference type="PROSITE-ProRule" id="PRU00169"/>
    </source>
</evidence>
<dbReference type="InterPro" id="IPR050595">
    <property type="entry name" value="Bact_response_regulator"/>
</dbReference>
<protein>
    <recommendedName>
        <fullName evidence="3">Response regulatory domain-containing protein</fullName>
    </recommendedName>
</protein>
<reference evidence="4 5" key="1">
    <citation type="journal article" date="2016" name="Nat. Commun.">
        <title>Thousands of microbial genomes shed light on interconnected biogeochemical processes in an aquifer system.</title>
        <authorList>
            <person name="Anantharaman K."/>
            <person name="Brown C.T."/>
            <person name="Hug L.A."/>
            <person name="Sharon I."/>
            <person name="Castelle C.J."/>
            <person name="Probst A.J."/>
            <person name="Thomas B.C."/>
            <person name="Singh A."/>
            <person name="Wilkins M.J."/>
            <person name="Karaoz U."/>
            <person name="Brodie E.L."/>
            <person name="Williams K.H."/>
            <person name="Hubbard S.S."/>
            <person name="Banfield J.F."/>
        </authorList>
    </citation>
    <scope>NUCLEOTIDE SEQUENCE [LARGE SCALE GENOMIC DNA]</scope>
</reference>
<dbReference type="SMART" id="SM00448">
    <property type="entry name" value="REC"/>
    <property type="match status" value="1"/>
</dbReference>
<dbReference type="Gene3D" id="3.40.50.2300">
    <property type="match status" value="1"/>
</dbReference>
<feature type="domain" description="Response regulatory" evidence="3">
    <location>
        <begin position="5"/>
        <end position="121"/>
    </location>
</feature>
<dbReference type="PROSITE" id="PS50110">
    <property type="entry name" value="RESPONSE_REGULATORY"/>
    <property type="match status" value="1"/>
</dbReference>
<dbReference type="PANTHER" id="PTHR44591:SF3">
    <property type="entry name" value="RESPONSE REGULATORY DOMAIN-CONTAINING PROTEIN"/>
    <property type="match status" value="1"/>
</dbReference>
<evidence type="ECO:0000259" key="3">
    <source>
        <dbReference type="PROSITE" id="PS50110"/>
    </source>
</evidence>
<evidence type="ECO:0000313" key="5">
    <source>
        <dbReference type="Proteomes" id="UP000178106"/>
    </source>
</evidence>
<comment type="caution">
    <text evidence="4">The sequence shown here is derived from an EMBL/GenBank/DDBJ whole genome shotgun (WGS) entry which is preliminary data.</text>
</comment>
<keyword evidence="1 2" id="KW-0597">Phosphoprotein</keyword>
<dbReference type="Pfam" id="PF00072">
    <property type="entry name" value="Response_reg"/>
    <property type="match status" value="1"/>
</dbReference>
<dbReference type="InterPro" id="IPR001789">
    <property type="entry name" value="Sig_transdc_resp-reg_receiver"/>
</dbReference>
<evidence type="ECO:0000313" key="4">
    <source>
        <dbReference type="EMBL" id="OGZ19169.1"/>
    </source>
</evidence>
<accession>A0A1G2E0D0</accession>
<dbReference type="PANTHER" id="PTHR44591">
    <property type="entry name" value="STRESS RESPONSE REGULATOR PROTEIN 1"/>
    <property type="match status" value="1"/>
</dbReference>
<dbReference type="EMBL" id="MHLU01000065">
    <property type="protein sequence ID" value="OGZ19169.1"/>
    <property type="molecule type" value="Genomic_DNA"/>
</dbReference>
<name>A0A1G2E0D0_9BACT</name>
<proteinExistence type="predicted"/>
<dbReference type="InterPro" id="IPR011006">
    <property type="entry name" value="CheY-like_superfamily"/>
</dbReference>
<feature type="modified residue" description="4-aspartylphosphate" evidence="2">
    <location>
        <position position="54"/>
    </location>
</feature>
<gene>
    <name evidence="4" type="ORF">A2494_03530</name>
</gene>